<comment type="caution">
    <text evidence="2">The sequence shown here is derived from an EMBL/GenBank/DDBJ whole genome shotgun (WGS) entry which is preliminary data.</text>
</comment>
<dbReference type="InterPro" id="IPR013783">
    <property type="entry name" value="Ig-like_fold"/>
</dbReference>
<dbReference type="CDD" id="cd00063">
    <property type="entry name" value="FN3"/>
    <property type="match status" value="1"/>
</dbReference>
<dbReference type="Pfam" id="PF00041">
    <property type="entry name" value="fn3"/>
    <property type="match status" value="1"/>
</dbReference>
<name>A0A9X1LLG2_9FLAO</name>
<keyword evidence="3" id="KW-1185">Reference proteome</keyword>
<gene>
    <name evidence="2" type="ORF">LGQ90_14995</name>
</gene>
<dbReference type="RefSeq" id="WP_229342408.1">
    <property type="nucleotide sequence ID" value="NZ_JAJBZG010000005.1"/>
</dbReference>
<dbReference type="InterPro" id="IPR036116">
    <property type="entry name" value="FN3_sf"/>
</dbReference>
<dbReference type="SMART" id="SM00060">
    <property type="entry name" value="FN3"/>
    <property type="match status" value="1"/>
</dbReference>
<dbReference type="EMBL" id="JAJBZG010000005">
    <property type="protein sequence ID" value="MCB7482575.1"/>
    <property type="molecule type" value="Genomic_DNA"/>
</dbReference>
<dbReference type="Proteomes" id="UP001139414">
    <property type="component" value="Unassembled WGS sequence"/>
</dbReference>
<evidence type="ECO:0000313" key="3">
    <source>
        <dbReference type="Proteomes" id="UP001139414"/>
    </source>
</evidence>
<feature type="domain" description="Fibronectin type-III" evidence="1">
    <location>
        <begin position="12"/>
        <end position="96"/>
    </location>
</feature>
<reference evidence="2" key="1">
    <citation type="submission" date="2021-10" db="EMBL/GenBank/DDBJ databases">
        <title>Gramella sp. ASW11-100T, isolated from marine sediment.</title>
        <authorList>
            <person name="Xia C."/>
        </authorList>
    </citation>
    <scope>NUCLEOTIDE SEQUENCE</scope>
    <source>
        <strain evidence="2">ASW11-100</strain>
    </source>
</reference>
<sequence>MNTLLYRVFGSSEENFEINRKTDRRDARLSWQPVEEAMGYVIYWGISKDKLNNSVMIYDASSYELRALNADVEYYFAVEAFNENGVGKRSEPIRIN</sequence>
<dbReference type="PROSITE" id="PS50853">
    <property type="entry name" value="FN3"/>
    <property type="match status" value="1"/>
</dbReference>
<dbReference type="Gene3D" id="2.60.40.10">
    <property type="entry name" value="Immunoglobulins"/>
    <property type="match status" value="1"/>
</dbReference>
<proteinExistence type="predicted"/>
<dbReference type="SUPFAM" id="SSF49265">
    <property type="entry name" value="Fibronectin type III"/>
    <property type="match status" value="1"/>
</dbReference>
<accession>A0A9X1LLG2</accession>
<dbReference type="InterPro" id="IPR003961">
    <property type="entry name" value="FN3_dom"/>
</dbReference>
<evidence type="ECO:0000313" key="2">
    <source>
        <dbReference type="EMBL" id="MCB7482575.1"/>
    </source>
</evidence>
<evidence type="ECO:0000259" key="1">
    <source>
        <dbReference type="PROSITE" id="PS50853"/>
    </source>
</evidence>
<protein>
    <submittedName>
        <fullName evidence="2">Fibronectin type III domain-containing protein</fullName>
    </submittedName>
</protein>
<organism evidence="2 3">
    <name type="scientific">Christiangramia sediminis</name>
    <dbReference type="NCBI Taxonomy" id="2881336"/>
    <lineage>
        <taxon>Bacteria</taxon>
        <taxon>Pseudomonadati</taxon>
        <taxon>Bacteroidota</taxon>
        <taxon>Flavobacteriia</taxon>
        <taxon>Flavobacteriales</taxon>
        <taxon>Flavobacteriaceae</taxon>
        <taxon>Christiangramia</taxon>
    </lineage>
</organism>
<dbReference type="AlphaFoldDB" id="A0A9X1LLG2"/>